<dbReference type="GO" id="GO:0045259">
    <property type="term" value="C:proton-transporting ATP synthase complex"/>
    <property type="evidence" value="ECO:0007669"/>
    <property type="project" value="UniProtKB-KW"/>
</dbReference>
<proteinExistence type="inferred from homology"/>
<dbReference type="AlphaFoldDB" id="A0A0G1XVF8"/>
<comment type="subunit">
    <text evidence="10">F-type ATPases have 2 components, CF(1) - the catalytic core - and CF(0) - the membrane proton channel. CF(1) has five subunits: alpha(3), beta(3), gamma(1), delta(1), epsilon(1). CF(0) has three main subunits: a, b and c.</text>
</comment>
<keyword evidence="7 10" id="KW-0472">Membrane</keyword>
<keyword evidence="10" id="KW-1003">Cell membrane</keyword>
<evidence type="ECO:0000256" key="1">
    <source>
        <dbReference type="ARBA" id="ARBA00003456"/>
    </source>
</evidence>
<dbReference type="GO" id="GO:0046933">
    <property type="term" value="F:proton-transporting ATP synthase activity, rotational mechanism"/>
    <property type="evidence" value="ECO:0007669"/>
    <property type="project" value="UniProtKB-UniRule"/>
</dbReference>
<evidence type="ECO:0000256" key="4">
    <source>
        <dbReference type="ARBA" id="ARBA00022448"/>
    </source>
</evidence>
<evidence type="ECO:0000313" key="12">
    <source>
        <dbReference type="Proteomes" id="UP000034290"/>
    </source>
</evidence>
<keyword evidence="6 10" id="KW-0406">Ion transport</keyword>
<dbReference type="Pfam" id="PF00231">
    <property type="entry name" value="ATP-synt"/>
    <property type="match status" value="1"/>
</dbReference>
<name>A0A0G1XVF8_9BACT</name>
<dbReference type="HAMAP" id="MF_00815">
    <property type="entry name" value="ATP_synth_gamma_bact"/>
    <property type="match status" value="1"/>
</dbReference>
<dbReference type="InterPro" id="IPR000131">
    <property type="entry name" value="ATP_synth_F1_gsu"/>
</dbReference>
<comment type="function">
    <text evidence="1 10">Produces ATP from ADP in the presence of a proton gradient across the membrane. The gamma chain is believed to be important in regulating ATPase activity and the flow of protons through the CF(0) complex.</text>
</comment>
<sequence length="309" mass="33998">MAVPTRIIKQRIRSVKNTKKITKAMELVAASKMRKATSMVVGTRPFARLAWETIQKIGGHVDTSLHSLLKAHDGATKTLYIVFTSDRGLCGGYNTRILKECFANMKEQSEGLEIVTIGRRAELAMKRAGLSTIASFVDVTNNPVFKEIQPVARMAIDAFKKGEYARVVVAYTDFISALTQKPRVFTLLPLSQEATGLGTVQSSEIGVQSDRDLTSTNSEQRTPNFQYKFEPSSERVLDAMLPRIIETMIWQALLEASASEHSARMMAMRSASDAATEMIDDLTLSFNQARQAGITQEIAEISSGAAALQ</sequence>
<protein>
    <recommendedName>
        <fullName evidence="10">ATP synthase gamma chain</fullName>
    </recommendedName>
    <alternativeName>
        <fullName evidence="10">ATP synthase F1 sector gamma subunit</fullName>
    </alternativeName>
    <alternativeName>
        <fullName evidence="10">F-ATPase gamma subunit</fullName>
    </alternativeName>
</protein>
<evidence type="ECO:0000256" key="9">
    <source>
        <dbReference type="ARBA" id="ARBA00023310"/>
    </source>
</evidence>
<dbReference type="GO" id="GO:0042777">
    <property type="term" value="P:proton motive force-driven plasma membrane ATP synthesis"/>
    <property type="evidence" value="ECO:0007669"/>
    <property type="project" value="UniProtKB-UniRule"/>
</dbReference>
<gene>
    <name evidence="10" type="primary">atpG</name>
    <name evidence="11" type="ORF">UY81_C0057G0007</name>
</gene>
<dbReference type="EMBL" id="LCRM01000057">
    <property type="protein sequence ID" value="KKW34966.1"/>
    <property type="molecule type" value="Genomic_DNA"/>
</dbReference>
<dbReference type="PANTHER" id="PTHR11693:SF22">
    <property type="entry name" value="ATP SYNTHASE SUBUNIT GAMMA, MITOCHONDRIAL"/>
    <property type="match status" value="1"/>
</dbReference>
<dbReference type="NCBIfam" id="TIGR01146">
    <property type="entry name" value="ATPsyn_F1gamma"/>
    <property type="match status" value="1"/>
</dbReference>
<dbReference type="Gene3D" id="1.10.287.80">
    <property type="entry name" value="ATP synthase, gamma subunit, helix hairpin domain"/>
    <property type="match status" value="2"/>
</dbReference>
<dbReference type="PROSITE" id="PS00153">
    <property type="entry name" value="ATPASE_GAMMA"/>
    <property type="match status" value="1"/>
</dbReference>
<reference evidence="11 12" key="1">
    <citation type="journal article" date="2015" name="Nature">
        <title>rRNA introns, odd ribosomes, and small enigmatic genomes across a large radiation of phyla.</title>
        <authorList>
            <person name="Brown C.T."/>
            <person name="Hug L.A."/>
            <person name="Thomas B.C."/>
            <person name="Sharon I."/>
            <person name="Castelle C.J."/>
            <person name="Singh A."/>
            <person name="Wilkins M.J."/>
            <person name="Williams K.H."/>
            <person name="Banfield J.F."/>
        </authorList>
    </citation>
    <scope>NUCLEOTIDE SEQUENCE [LARGE SCALE GENOMIC DNA]</scope>
</reference>
<keyword evidence="5 10" id="KW-0375">Hydrogen ion transport</keyword>
<dbReference type="GO" id="GO:0005886">
    <property type="term" value="C:plasma membrane"/>
    <property type="evidence" value="ECO:0007669"/>
    <property type="project" value="UniProtKB-SubCell"/>
</dbReference>
<dbReference type="PANTHER" id="PTHR11693">
    <property type="entry name" value="ATP SYNTHASE GAMMA CHAIN"/>
    <property type="match status" value="1"/>
</dbReference>
<comment type="subcellular location">
    <subcellularLocation>
        <location evidence="10">Cell membrane</location>
        <topology evidence="10">Peripheral membrane protein</topology>
    </subcellularLocation>
    <subcellularLocation>
        <location evidence="2">Membrane</location>
        <topology evidence="2">Peripheral membrane protein</topology>
    </subcellularLocation>
</comment>
<evidence type="ECO:0000256" key="7">
    <source>
        <dbReference type="ARBA" id="ARBA00023136"/>
    </source>
</evidence>
<dbReference type="GO" id="GO:0005524">
    <property type="term" value="F:ATP binding"/>
    <property type="evidence" value="ECO:0007669"/>
    <property type="project" value="UniProtKB-UniRule"/>
</dbReference>
<dbReference type="Proteomes" id="UP000034290">
    <property type="component" value="Unassembled WGS sequence"/>
</dbReference>
<organism evidence="11 12">
    <name type="scientific">Candidatus Giovannonibacteria bacterium GW2011_GWA2_53_7</name>
    <dbReference type="NCBI Taxonomy" id="1618650"/>
    <lineage>
        <taxon>Bacteria</taxon>
        <taxon>Candidatus Giovannoniibacteriota</taxon>
    </lineage>
</organism>
<evidence type="ECO:0000256" key="3">
    <source>
        <dbReference type="ARBA" id="ARBA00007681"/>
    </source>
</evidence>
<accession>A0A0G1XVF8</accession>
<evidence type="ECO:0000256" key="8">
    <source>
        <dbReference type="ARBA" id="ARBA00023196"/>
    </source>
</evidence>
<dbReference type="PRINTS" id="PR00126">
    <property type="entry name" value="ATPASEGAMMA"/>
</dbReference>
<dbReference type="PATRIC" id="fig|1618650.3.peg.551"/>
<evidence type="ECO:0000256" key="2">
    <source>
        <dbReference type="ARBA" id="ARBA00004170"/>
    </source>
</evidence>
<dbReference type="SUPFAM" id="SSF52943">
    <property type="entry name" value="ATP synthase (F1-ATPase), gamma subunit"/>
    <property type="match status" value="1"/>
</dbReference>
<dbReference type="InterPro" id="IPR023632">
    <property type="entry name" value="ATP_synth_F1_gsu_CS"/>
</dbReference>
<evidence type="ECO:0000256" key="6">
    <source>
        <dbReference type="ARBA" id="ARBA00023065"/>
    </source>
</evidence>
<dbReference type="CDD" id="cd12151">
    <property type="entry name" value="F1-ATPase_gamma"/>
    <property type="match status" value="1"/>
</dbReference>
<keyword evidence="4 10" id="KW-0813">Transport</keyword>
<dbReference type="Gene3D" id="3.40.1380.10">
    <property type="match status" value="1"/>
</dbReference>
<keyword evidence="9 10" id="KW-0066">ATP synthesis</keyword>
<evidence type="ECO:0000256" key="10">
    <source>
        <dbReference type="HAMAP-Rule" id="MF_00815"/>
    </source>
</evidence>
<evidence type="ECO:0000313" key="11">
    <source>
        <dbReference type="EMBL" id="KKW34966.1"/>
    </source>
</evidence>
<evidence type="ECO:0000256" key="5">
    <source>
        <dbReference type="ARBA" id="ARBA00022781"/>
    </source>
</evidence>
<comment type="caution">
    <text evidence="11">The sequence shown here is derived from an EMBL/GenBank/DDBJ whole genome shotgun (WGS) entry which is preliminary data.</text>
</comment>
<comment type="similarity">
    <text evidence="3 10">Belongs to the ATPase gamma chain family.</text>
</comment>
<keyword evidence="8 10" id="KW-0139">CF(1)</keyword>
<dbReference type="InterPro" id="IPR035968">
    <property type="entry name" value="ATP_synth_F1_ATPase_gsu"/>
</dbReference>